<dbReference type="EMBL" id="DS268839">
    <property type="protein sequence ID" value="EFP03736.1"/>
    <property type="molecule type" value="Genomic_DNA"/>
</dbReference>
<protein>
    <recommendedName>
        <fullName evidence="3">Galectin</fullName>
    </recommendedName>
</protein>
<keyword evidence="2" id="KW-1185">Reference proteome</keyword>
<dbReference type="Proteomes" id="UP000008281">
    <property type="component" value="Unassembled WGS sequence"/>
</dbReference>
<evidence type="ECO:0000313" key="2">
    <source>
        <dbReference type="Proteomes" id="UP000008281"/>
    </source>
</evidence>
<organism evidence="2">
    <name type="scientific">Caenorhabditis remanei</name>
    <name type="common">Caenorhabditis vulgaris</name>
    <dbReference type="NCBI Taxonomy" id="31234"/>
    <lineage>
        <taxon>Eukaryota</taxon>
        <taxon>Metazoa</taxon>
        <taxon>Ecdysozoa</taxon>
        <taxon>Nematoda</taxon>
        <taxon>Chromadorea</taxon>
        <taxon>Rhabditida</taxon>
        <taxon>Rhabditina</taxon>
        <taxon>Rhabditomorpha</taxon>
        <taxon>Rhabditoidea</taxon>
        <taxon>Rhabditidae</taxon>
        <taxon>Peloderinae</taxon>
        <taxon>Caenorhabditis</taxon>
    </lineage>
</organism>
<name>E3NKW7_CAERE</name>
<evidence type="ECO:0000313" key="1">
    <source>
        <dbReference type="EMBL" id="EFP03736.1"/>
    </source>
</evidence>
<dbReference type="AlphaFoldDB" id="E3NKW7"/>
<reference evidence="1" key="1">
    <citation type="submission" date="2007-07" db="EMBL/GenBank/DDBJ databases">
        <title>PCAP assembly of the Caenorhabditis remanei genome.</title>
        <authorList>
            <consortium name="The Caenorhabditis remanei Sequencing Consortium"/>
            <person name="Wilson R.K."/>
        </authorList>
    </citation>
    <scope>NUCLEOTIDE SEQUENCE [LARGE SCALE GENOMIC DNA]</scope>
    <source>
        <strain evidence="1">PB4641</strain>
    </source>
</reference>
<evidence type="ECO:0008006" key="3">
    <source>
        <dbReference type="Google" id="ProtNLM"/>
    </source>
</evidence>
<gene>
    <name evidence="1" type="ORF">CRE_22170</name>
</gene>
<proteinExistence type="predicted"/>
<sequence>MAEGGKRRAVTISFVKLPEKDFALHIRLYFGYKSLNTTDISVWKKDNLVRPVDNQMNPYGCEEDFEIRINASDTVAFIYMNDYPVIQYTLEPTVPLWDITSFIINYSEEDYMQVTLYYIGWTGICEYVPL</sequence>
<dbReference type="Gene3D" id="2.60.120.200">
    <property type="match status" value="1"/>
</dbReference>
<dbReference type="InParanoid" id="E3NKW7"/>
<dbReference type="eggNOG" id="KOG3587">
    <property type="taxonomic scope" value="Eukaryota"/>
</dbReference>
<accession>E3NKW7</accession>
<dbReference type="HOGENOM" id="CLU_1940068_0_0_1"/>